<dbReference type="Proteomes" id="UP000678484">
    <property type="component" value="Unassembled WGS sequence"/>
</dbReference>
<dbReference type="SUPFAM" id="SSF53448">
    <property type="entry name" value="Nucleotide-diphospho-sugar transferases"/>
    <property type="match status" value="1"/>
</dbReference>
<dbReference type="SMR" id="A0A8T5C2T6"/>
<name>A0A8T5C2T6_HALVO</name>
<dbReference type="InterPro" id="IPR001173">
    <property type="entry name" value="Glyco_trans_2-like"/>
</dbReference>
<evidence type="ECO:0000313" key="4">
    <source>
        <dbReference type="EMBL" id="MBS8128396.1"/>
    </source>
</evidence>
<dbReference type="EMBL" id="JAERQW010000008">
    <property type="protein sequence ID" value="MBS8128396.1"/>
    <property type="molecule type" value="Genomic_DNA"/>
</dbReference>
<evidence type="ECO:0000313" key="6">
    <source>
        <dbReference type="Proteomes" id="UP000679371"/>
    </source>
</evidence>
<evidence type="ECO:0000313" key="5">
    <source>
        <dbReference type="EMBL" id="MBS8132261.1"/>
    </source>
</evidence>
<organism evidence="2 6">
    <name type="scientific">Haloferax volcanii</name>
    <name type="common">Halobacterium volcanii</name>
    <dbReference type="NCBI Taxonomy" id="2246"/>
    <lineage>
        <taxon>Archaea</taxon>
        <taxon>Methanobacteriati</taxon>
        <taxon>Methanobacteriota</taxon>
        <taxon>Stenosarchaea group</taxon>
        <taxon>Halobacteria</taxon>
        <taxon>Halobacteriales</taxon>
        <taxon>Haloferacaceae</taxon>
        <taxon>Haloferax</taxon>
    </lineage>
</organism>
<dbReference type="PANTHER" id="PTHR43179:SF7">
    <property type="entry name" value="RHAMNOSYLTRANSFERASE WBBL"/>
    <property type="match status" value="1"/>
</dbReference>
<dbReference type="Gene3D" id="3.90.550.10">
    <property type="entry name" value="Spore Coat Polysaccharide Biosynthesis Protein SpsA, Chain A"/>
    <property type="match status" value="1"/>
</dbReference>
<proteinExistence type="predicted"/>
<dbReference type="PANTHER" id="PTHR43179">
    <property type="entry name" value="RHAMNOSYLTRANSFERASE WBBL"/>
    <property type="match status" value="1"/>
</dbReference>
<feature type="domain" description="Glycosyltransferase 2-like" evidence="1">
    <location>
        <begin position="21"/>
        <end position="186"/>
    </location>
</feature>
<dbReference type="AlphaFoldDB" id="A0A8T5C2T6"/>
<dbReference type="EMBL" id="JAERQV010000010">
    <property type="protein sequence ID" value="MBS8124899.1"/>
    <property type="molecule type" value="Genomic_DNA"/>
</dbReference>
<dbReference type="EMBL" id="JAERQU010000010">
    <property type="protein sequence ID" value="MBS8119861.1"/>
    <property type="molecule type" value="Genomic_DNA"/>
</dbReference>
<dbReference type="Pfam" id="PF00535">
    <property type="entry name" value="Glycos_transf_2"/>
    <property type="match status" value="1"/>
</dbReference>
<protein>
    <submittedName>
        <fullName evidence="2">Glycosyltransferase family 2 protein</fullName>
    </submittedName>
</protein>
<dbReference type="OMA" id="QISAFCW"/>
<gene>
    <name evidence="2" type="ORF">JK351_11895</name>
    <name evidence="5" type="ORF">JK352_10125</name>
    <name evidence="4" type="ORF">JK353_10130</name>
    <name evidence="3" type="ORF">JK354_12030</name>
</gene>
<reference evidence="2" key="1">
    <citation type="journal article" date="2021" name="Nat. Microbiol.">
        <title>Cell division in the archaeon Haloferax volcanii relies on two FtsZ proteins with distinct functions in division ring assembly and constriction.</title>
        <authorList>
            <person name="Liao Y."/>
            <person name="Ithurbide S."/>
            <person name="Evenhuis C."/>
            <person name="Loewe J."/>
            <person name="Duggin I.G."/>
        </authorList>
    </citation>
    <scope>NUCLEOTIDE SEQUENCE</scope>
    <source>
        <strain evidence="2">H98</strain>
        <strain evidence="5">ID112 - delta_ftsZ1_delta_ftsZ2</strain>
        <strain evidence="3">ID76 - delta_ftsZ1</strain>
        <strain evidence="4">ID77 - delta_ftsZ2</strain>
    </source>
</reference>
<dbReference type="InterPro" id="IPR029044">
    <property type="entry name" value="Nucleotide-diphossugar_trans"/>
</dbReference>
<accession>A0A8T5C2T6</accession>
<evidence type="ECO:0000313" key="2">
    <source>
        <dbReference type="EMBL" id="MBS8119861.1"/>
    </source>
</evidence>
<dbReference type="RefSeq" id="WP_004041935.1">
    <property type="nucleotide sequence ID" value="NZ_JAERQU010000010.1"/>
</dbReference>
<dbReference type="GeneID" id="8926717"/>
<dbReference type="Proteomes" id="UP000679371">
    <property type="component" value="Unassembled WGS sequence"/>
</dbReference>
<evidence type="ECO:0000313" key="3">
    <source>
        <dbReference type="EMBL" id="MBS8124899.1"/>
    </source>
</evidence>
<dbReference type="Proteomes" id="UP000676028">
    <property type="component" value="Unassembled WGS sequence"/>
</dbReference>
<sequence length="307" mass="35296">MPYCLYDNTCKVQQTMLDDLSIIIVNYKSEEDIKNLYSRISGVAEFVVVDNSSSSELRQWCSHDDIHYIDSGGNHGYSGGNNMGIRYSLDELNRESVLVLNPDLEINKEDIRELYTIHQSTNYSIISPRILNREGIPVNESPTPEGTLFRSIGLLPALPGKEHNLKPVDHAHGSCMMISESVFEQIGYLNESFFMYYEEIEFCYRARRENINIGQCQVVDAIHNQPVDQTRFESSYQVYLDFRNRFLASNSIFSKSIDRIQYTTLSILISGWMVVRMLFEKKIEYIAPAIFGALHGIQNRTGKPERM</sequence>
<evidence type="ECO:0000259" key="1">
    <source>
        <dbReference type="Pfam" id="PF00535"/>
    </source>
</evidence>
<comment type="caution">
    <text evidence="2">The sequence shown here is derived from an EMBL/GenBank/DDBJ whole genome shotgun (WGS) entry which is preliminary data.</text>
</comment>
<dbReference type="Proteomes" id="UP000679789">
    <property type="component" value="Unassembled WGS sequence"/>
</dbReference>
<dbReference type="EMBL" id="JAERQX010000008">
    <property type="protein sequence ID" value="MBS8132261.1"/>
    <property type="molecule type" value="Genomic_DNA"/>
</dbReference>